<feature type="domain" description="PhnB-like" evidence="1">
    <location>
        <begin position="5"/>
        <end position="132"/>
    </location>
</feature>
<dbReference type="EMBL" id="BAABLP010000002">
    <property type="protein sequence ID" value="GAA4740321.1"/>
    <property type="molecule type" value="Genomic_DNA"/>
</dbReference>
<evidence type="ECO:0000313" key="2">
    <source>
        <dbReference type="EMBL" id="GAA4740321.1"/>
    </source>
</evidence>
<name>A0ABP8YXA6_9MICO</name>
<comment type="caution">
    <text evidence="2">The sequence shown here is derived from an EMBL/GenBank/DDBJ whole genome shotgun (WGS) entry which is preliminary data.</text>
</comment>
<dbReference type="SUPFAM" id="SSF54593">
    <property type="entry name" value="Glyoxalase/Bleomycin resistance protein/Dihydroxybiphenyl dioxygenase"/>
    <property type="match status" value="1"/>
</dbReference>
<dbReference type="Pfam" id="PF06983">
    <property type="entry name" value="3-dmu-9_3-mt"/>
    <property type="match status" value="1"/>
</dbReference>
<dbReference type="InterPro" id="IPR028973">
    <property type="entry name" value="PhnB-like"/>
</dbReference>
<dbReference type="PANTHER" id="PTHR33990:SF1">
    <property type="entry name" value="PROTEIN YJDN"/>
    <property type="match status" value="1"/>
</dbReference>
<gene>
    <name evidence="2" type="ORF">GCM10025783_09070</name>
</gene>
<evidence type="ECO:0000259" key="1">
    <source>
        <dbReference type="Pfam" id="PF06983"/>
    </source>
</evidence>
<reference evidence="3" key="1">
    <citation type="journal article" date="2019" name="Int. J. Syst. Evol. Microbiol.">
        <title>The Global Catalogue of Microorganisms (GCM) 10K type strain sequencing project: providing services to taxonomists for standard genome sequencing and annotation.</title>
        <authorList>
            <consortium name="The Broad Institute Genomics Platform"/>
            <consortium name="The Broad Institute Genome Sequencing Center for Infectious Disease"/>
            <person name="Wu L."/>
            <person name="Ma J."/>
        </authorList>
    </citation>
    <scope>NUCLEOTIDE SEQUENCE [LARGE SCALE GENOMIC DNA]</scope>
    <source>
        <strain evidence="3">JCM 19015</strain>
    </source>
</reference>
<accession>A0ABP8YXA6</accession>
<dbReference type="CDD" id="cd06588">
    <property type="entry name" value="PhnB_like"/>
    <property type="match status" value="1"/>
</dbReference>
<sequence length="140" mass="15261">MTANLNPYLNFRGTARDALAFYQSVFGGEQRVSSFRDYGMPVAEGEEDLLMHGQLQGPNAPLLMVSDVPSHMPYTPGENTFSVSLSGDDETLLSRWWTALSEGADIAQPLEKAPWGDSFGMLTDRFGVSWLINIAGSPTA</sequence>
<dbReference type="PANTHER" id="PTHR33990">
    <property type="entry name" value="PROTEIN YJDN-RELATED"/>
    <property type="match status" value="1"/>
</dbReference>
<evidence type="ECO:0000313" key="3">
    <source>
        <dbReference type="Proteomes" id="UP001500121"/>
    </source>
</evidence>
<dbReference type="Proteomes" id="UP001500121">
    <property type="component" value="Unassembled WGS sequence"/>
</dbReference>
<protein>
    <submittedName>
        <fullName evidence="2">VOC family protein</fullName>
    </submittedName>
</protein>
<proteinExistence type="predicted"/>
<organism evidence="2 3">
    <name type="scientific">Amnibacterium soli</name>
    <dbReference type="NCBI Taxonomy" id="1282736"/>
    <lineage>
        <taxon>Bacteria</taxon>
        <taxon>Bacillati</taxon>
        <taxon>Actinomycetota</taxon>
        <taxon>Actinomycetes</taxon>
        <taxon>Micrococcales</taxon>
        <taxon>Microbacteriaceae</taxon>
        <taxon>Amnibacterium</taxon>
    </lineage>
</organism>
<keyword evidence="3" id="KW-1185">Reference proteome</keyword>
<dbReference type="Gene3D" id="3.10.180.10">
    <property type="entry name" value="2,3-Dihydroxybiphenyl 1,2-Dioxygenase, domain 1"/>
    <property type="match status" value="1"/>
</dbReference>
<dbReference type="RefSeq" id="WP_345479814.1">
    <property type="nucleotide sequence ID" value="NZ_BAABLP010000002.1"/>
</dbReference>
<dbReference type="InterPro" id="IPR029068">
    <property type="entry name" value="Glyas_Bleomycin-R_OHBP_Dase"/>
</dbReference>